<dbReference type="InterPro" id="IPR032675">
    <property type="entry name" value="LRR_dom_sf"/>
</dbReference>
<dbReference type="Pfam" id="PF12937">
    <property type="entry name" value="F-box-like"/>
    <property type="match status" value="1"/>
</dbReference>
<name>A0ABR2MLW9_9ASPA</name>
<dbReference type="EMBL" id="JBBWWR010000007">
    <property type="protein sequence ID" value="KAK8964564.1"/>
    <property type="molecule type" value="Genomic_DNA"/>
</dbReference>
<dbReference type="PANTHER" id="PTHR38926:SF5">
    <property type="entry name" value="F-BOX AND LEUCINE-RICH REPEAT PROTEIN 6"/>
    <property type="match status" value="1"/>
</dbReference>
<keyword evidence="3" id="KW-1185">Reference proteome</keyword>
<dbReference type="SUPFAM" id="SSF52047">
    <property type="entry name" value="RNI-like"/>
    <property type="match status" value="1"/>
</dbReference>
<dbReference type="InterPro" id="IPR001810">
    <property type="entry name" value="F-box_dom"/>
</dbReference>
<reference evidence="2 3" key="1">
    <citation type="journal article" date="2022" name="Nat. Plants">
        <title>Genomes of leafy and leafless Platanthera orchids illuminate the evolution of mycoheterotrophy.</title>
        <authorList>
            <person name="Li M.H."/>
            <person name="Liu K.W."/>
            <person name="Li Z."/>
            <person name="Lu H.C."/>
            <person name="Ye Q.L."/>
            <person name="Zhang D."/>
            <person name="Wang J.Y."/>
            <person name="Li Y.F."/>
            <person name="Zhong Z.M."/>
            <person name="Liu X."/>
            <person name="Yu X."/>
            <person name="Liu D.K."/>
            <person name="Tu X.D."/>
            <person name="Liu B."/>
            <person name="Hao Y."/>
            <person name="Liao X.Y."/>
            <person name="Jiang Y.T."/>
            <person name="Sun W.H."/>
            <person name="Chen J."/>
            <person name="Chen Y.Q."/>
            <person name="Ai Y."/>
            <person name="Zhai J.W."/>
            <person name="Wu S.S."/>
            <person name="Zhou Z."/>
            <person name="Hsiao Y.Y."/>
            <person name="Wu W.L."/>
            <person name="Chen Y.Y."/>
            <person name="Lin Y.F."/>
            <person name="Hsu J.L."/>
            <person name="Li C.Y."/>
            <person name="Wang Z.W."/>
            <person name="Zhao X."/>
            <person name="Zhong W.Y."/>
            <person name="Ma X.K."/>
            <person name="Ma L."/>
            <person name="Huang J."/>
            <person name="Chen G.Z."/>
            <person name="Huang M.Z."/>
            <person name="Huang L."/>
            <person name="Peng D.H."/>
            <person name="Luo Y.B."/>
            <person name="Zou S.Q."/>
            <person name="Chen S.P."/>
            <person name="Lan S."/>
            <person name="Tsai W.C."/>
            <person name="Van de Peer Y."/>
            <person name="Liu Z.J."/>
        </authorList>
    </citation>
    <scope>NUCLEOTIDE SEQUENCE [LARGE SCALE GENOMIC DNA]</scope>
    <source>
        <strain evidence="2">Lor288</strain>
    </source>
</reference>
<dbReference type="SUPFAM" id="SSF81383">
    <property type="entry name" value="F-box domain"/>
    <property type="match status" value="1"/>
</dbReference>
<evidence type="ECO:0000313" key="3">
    <source>
        <dbReference type="Proteomes" id="UP001412067"/>
    </source>
</evidence>
<comment type="caution">
    <text evidence="2">The sequence shown here is derived from an EMBL/GenBank/DDBJ whole genome shotgun (WGS) entry which is preliminary data.</text>
</comment>
<proteinExistence type="predicted"/>
<protein>
    <recommendedName>
        <fullName evidence="1">F-box domain-containing protein</fullName>
    </recommendedName>
</protein>
<feature type="domain" description="F-box" evidence="1">
    <location>
        <begin position="13"/>
        <end position="54"/>
    </location>
</feature>
<dbReference type="Proteomes" id="UP001412067">
    <property type="component" value="Unassembled WGS sequence"/>
</dbReference>
<dbReference type="Gene3D" id="3.80.10.10">
    <property type="entry name" value="Ribonuclease Inhibitor"/>
    <property type="match status" value="1"/>
</dbReference>
<dbReference type="Gene3D" id="1.20.1280.50">
    <property type="match status" value="1"/>
</dbReference>
<organism evidence="2 3">
    <name type="scientific">Platanthera guangdongensis</name>
    <dbReference type="NCBI Taxonomy" id="2320717"/>
    <lineage>
        <taxon>Eukaryota</taxon>
        <taxon>Viridiplantae</taxon>
        <taxon>Streptophyta</taxon>
        <taxon>Embryophyta</taxon>
        <taxon>Tracheophyta</taxon>
        <taxon>Spermatophyta</taxon>
        <taxon>Magnoliopsida</taxon>
        <taxon>Liliopsida</taxon>
        <taxon>Asparagales</taxon>
        <taxon>Orchidaceae</taxon>
        <taxon>Orchidoideae</taxon>
        <taxon>Orchideae</taxon>
        <taxon>Orchidinae</taxon>
        <taxon>Platanthera</taxon>
    </lineage>
</organism>
<evidence type="ECO:0000313" key="2">
    <source>
        <dbReference type="EMBL" id="KAK8964564.1"/>
    </source>
</evidence>
<dbReference type="PANTHER" id="PTHR38926">
    <property type="entry name" value="F-BOX DOMAIN CONTAINING PROTEIN, EXPRESSED"/>
    <property type="match status" value="1"/>
</dbReference>
<accession>A0ABR2MLW9</accession>
<sequence>MEEERRWEDLSYDCLVRIFCDLGMEDLVLGLPFVCKSWREASADPQCWKNLNFREVDLGAGSRFARAFQEAYCVERFSLSSFMRICVARSHGAAVELSIPYIVGASFLPDLIYASIECPKLKVLALPSLVQKDEKQLPLLISRWRELEVLEIAWKPSSFLEILEQIRVNCPNFMGLHLCGFFDFSDALAIVRCAPRLKILVMSASFLRKRDLVEILDGCAELEVVDVSECRGFAADHEILKKASRINKFECGGCRLEENYDSLLYGYDDDSMIFAW</sequence>
<dbReference type="InterPro" id="IPR036047">
    <property type="entry name" value="F-box-like_dom_sf"/>
</dbReference>
<evidence type="ECO:0000259" key="1">
    <source>
        <dbReference type="Pfam" id="PF12937"/>
    </source>
</evidence>
<gene>
    <name evidence="2" type="ORF">KSP40_PGU018045</name>
</gene>